<evidence type="ECO:0000313" key="6">
    <source>
        <dbReference type="EMBL" id="AUM12228.1"/>
    </source>
</evidence>
<proteinExistence type="predicted"/>
<keyword evidence="7" id="KW-1185">Reference proteome</keyword>
<feature type="transmembrane region" description="Helical" evidence="4">
    <location>
        <begin position="139"/>
        <end position="158"/>
    </location>
</feature>
<evidence type="ECO:0000256" key="2">
    <source>
        <dbReference type="ARBA" id="ARBA00012528"/>
    </source>
</evidence>
<dbReference type="NCBIfam" id="TIGR00254">
    <property type="entry name" value="GGDEF"/>
    <property type="match status" value="1"/>
</dbReference>
<feature type="transmembrane region" description="Helical" evidence="4">
    <location>
        <begin position="178"/>
        <end position="206"/>
    </location>
</feature>
<dbReference type="EMBL" id="CP022684">
    <property type="protein sequence ID" value="AUM12228.1"/>
    <property type="molecule type" value="Genomic_DNA"/>
</dbReference>
<dbReference type="FunFam" id="3.30.70.270:FF:000001">
    <property type="entry name" value="Diguanylate cyclase domain protein"/>
    <property type="match status" value="1"/>
</dbReference>
<dbReference type="SUPFAM" id="SSF55073">
    <property type="entry name" value="Nucleotide cyclase"/>
    <property type="match status" value="1"/>
</dbReference>
<feature type="transmembrane region" description="Helical" evidence="4">
    <location>
        <begin position="21"/>
        <end position="44"/>
    </location>
</feature>
<gene>
    <name evidence="6" type="ORF">Kalk_07300</name>
</gene>
<dbReference type="InterPro" id="IPR000160">
    <property type="entry name" value="GGDEF_dom"/>
</dbReference>
<sequence length="388" mass="43910">MNAWLLRLESWFRQQRDITACLIASALPLPLYFIFLLMPFLAMADDEYKGIYNWEVVPFTQTIVLLSSFVLSGVAVFSWSRRTSNEDYPWLCLVTVTVMFFAVTALGLGYGYKDSPLMLLSLGMVLLVRALFKPDVYKPISVVMGLLFVCSEIGFWTNTVPYAPMLQSPIFVGEALDAWWAFWLRMIYSMIAFPMLVIFFVLGYFMQREKKELEQMVVTDSLTGISNRSHFMAMLDMESSRHERKQQPLCVLMCDVDNFKRVNDTWGHPAGDEVLRAVGRILKQSTRSAGDVVARFGGEEFVVLLPNTRLAQAEAIAEKIRRYMSHHIFGEGENSFQVTISIGAVQVNDGDGESAVKAADDNLYRAKKAGRDRVVASLVHRHGSLECV</sequence>
<dbReference type="EC" id="2.7.7.65" evidence="2"/>
<feature type="transmembrane region" description="Helical" evidence="4">
    <location>
        <begin position="56"/>
        <end position="78"/>
    </location>
</feature>
<evidence type="ECO:0000256" key="1">
    <source>
        <dbReference type="ARBA" id="ARBA00001946"/>
    </source>
</evidence>
<dbReference type="GO" id="GO:0052621">
    <property type="term" value="F:diguanylate cyclase activity"/>
    <property type="evidence" value="ECO:0007669"/>
    <property type="project" value="UniProtKB-EC"/>
</dbReference>
<dbReference type="PANTHER" id="PTHR45138:SF9">
    <property type="entry name" value="DIGUANYLATE CYCLASE DGCM-RELATED"/>
    <property type="match status" value="1"/>
</dbReference>
<feature type="domain" description="GGDEF" evidence="5">
    <location>
        <begin position="247"/>
        <end position="379"/>
    </location>
</feature>
<dbReference type="InterPro" id="IPR050469">
    <property type="entry name" value="Diguanylate_Cyclase"/>
</dbReference>
<dbReference type="KEGG" id="kak:Kalk_07300"/>
<evidence type="ECO:0000256" key="3">
    <source>
        <dbReference type="ARBA" id="ARBA00034247"/>
    </source>
</evidence>
<dbReference type="OrthoDB" id="9812260at2"/>
<dbReference type="Proteomes" id="UP000235116">
    <property type="component" value="Chromosome"/>
</dbReference>
<dbReference type="GO" id="GO:1902201">
    <property type="term" value="P:negative regulation of bacterial-type flagellum-dependent cell motility"/>
    <property type="evidence" value="ECO:0007669"/>
    <property type="project" value="TreeGrafter"/>
</dbReference>
<keyword evidence="4" id="KW-0812">Transmembrane</keyword>
<dbReference type="InterPro" id="IPR043128">
    <property type="entry name" value="Rev_trsase/Diguanyl_cyclase"/>
</dbReference>
<dbReference type="CDD" id="cd01949">
    <property type="entry name" value="GGDEF"/>
    <property type="match status" value="1"/>
</dbReference>
<protein>
    <recommendedName>
        <fullName evidence="2">diguanylate cyclase</fullName>
        <ecNumber evidence="2">2.7.7.65</ecNumber>
    </recommendedName>
</protein>
<evidence type="ECO:0000259" key="5">
    <source>
        <dbReference type="PROSITE" id="PS50887"/>
    </source>
</evidence>
<organism evidence="6 7">
    <name type="scientific">Ketobacter alkanivorans</name>
    <dbReference type="NCBI Taxonomy" id="1917421"/>
    <lineage>
        <taxon>Bacteria</taxon>
        <taxon>Pseudomonadati</taxon>
        <taxon>Pseudomonadota</taxon>
        <taxon>Gammaproteobacteria</taxon>
        <taxon>Pseudomonadales</taxon>
        <taxon>Ketobacteraceae</taxon>
        <taxon>Ketobacter</taxon>
    </lineage>
</organism>
<keyword evidence="4" id="KW-1133">Transmembrane helix</keyword>
<dbReference type="PROSITE" id="PS50887">
    <property type="entry name" value="GGDEF"/>
    <property type="match status" value="1"/>
</dbReference>
<comment type="cofactor">
    <cofactor evidence="1">
        <name>Mg(2+)</name>
        <dbReference type="ChEBI" id="CHEBI:18420"/>
    </cofactor>
</comment>
<feature type="transmembrane region" description="Helical" evidence="4">
    <location>
        <begin position="116"/>
        <end position="132"/>
    </location>
</feature>
<name>A0A2K9LIQ5_9GAMM</name>
<reference evidence="7" key="1">
    <citation type="submission" date="2017-08" db="EMBL/GenBank/DDBJ databases">
        <title>Direct submision.</title>
        <authorList>
            <person name="Kim S.-J."/>
            <person name="Rhee S.-K."/>
        </authorList>
    </citation>
    <scope>NUCLEOTIDE SEQUENCE [LARGE SCALE GENOMIC DNA]</scope>
    <source>
        <strain evidence="7">GI5</strain>
    </source>
</reference>
<dbReference type="InterPro" id="IPR029787">
    <property type="entry name" value="Nucleotide_cyclase"/>
</dbReference>
<accession>A0A2K9LIQ5</accession>
<dbReference type="GO" id="GO:0043709">
    <property type="term" value="P:cell adhesion involved in single-species biofilm formation"/>
    <property type="evidence" value="ECO:0007669"/>
    <property type="project" value="TreeGrafter"/>
</dbReference>
<dbReference type="RefSeq" id="WP_101893564.1">
    <property type="nucleotide sequence ID" value="NZ_CP022684.1"/>
</dbReference>
<dbReference type="SMART" id="SM00267">
    <property type="entry name" value="GGDEF"/>
    <property type="match status" value="1"/>
</dbReference>
<dbReference type="Pfam" id="PF00990">
    <property type="entry name" value="GGDEF"/>
    <property type="match status" value="1"/>
</dbReference>
<comment type="catalytic activity">
    <reaction evidence="3">
        <text>2 GTP = 3',3'-c-di-GMP + 2 diphosphate</text>
        <dbReference type="Rhea" id="RHEA:24898"/>
        <dbReference type="ChEBI" id="CHEBI:33019"/>
        <dbReference type="ChEBI" id="CHEBI:37565"/>
        <dbReference type="ChEBI" id="CHEBI:58805"/>
        <dbReference type="EC" id="2.7.7.65"/>
    </reaction>
</comment>
<evidence type="ECO:0000313" key="7">
    <source>
        <dbReference type="Proteomes" id="UP000235116"/>
    </source>
</evidence>
<dbReference type="Gene3D" id="3.30.70.270">
    <property type="match status" value="1"/>
</dbReference>
<dbReference type="PANTHER" id="PTHR45138">
    <property type="entry name" value="REGULATORY COMPONENTS OF SENSORY TRANSDUCTION SYSTEM"/>
    <property type="match status" value="1"/>
</dbReference>
<evidence type="ECO:0000256" key="4">
    <source>
        <dbReference type="SAM" id="Phobius"/>
    </source>
</evidence>
<keyword evidence="4" id="KW-0472">Membrane</keyword>
<dbReference type="GO" id="GO:0005886">
    <property type="term" value="C:plasma membrane"/>
    <property type="evidence" value="ECO:0007669"/>
    <property type="project" value="TreeGrafter"/>
</dbReference>
<feature type="transmembrane region" description="Helical" evidence="4">
    <location>
        <begin position="90"/>
        <end position="110"/>
    </location>
</feature>
<dbReference type="AlphaFoldDB" id="A0A2K9LIQ5"/>